<dbReference type="RefSeq" id="WP_190885678.1">
    <property type="nucleotide sequence ID" value="NZ_JACWZY010000002.1"/>
</dbReference>
<gene>
    <name evidence="1" type="ORF">IC229_04275</name>
</gene>
<accession>A0A927AMH4</accession>
<organism evidence="1 2">
    <name type="scientific">Spirosoma profusum</name>
    <dbReference type="NCBI Taxonomy" id="2771354"/>
    <lineage>
        <taxon>Bacteria</taxon>
        <taxon>Pseudomonadati</taxon>
        <taxon>Bacteroidota</taxon>
        <taxon>Cytophagia</taxon>
        <taxon>Cytophagales</taxon>
        <taxon>Cytophagaceae</taxon>
        <taxon>Spirosoma</taxon>
    </lineage>
</organism>
<sequence>MSVSSIPRCLTKSNIDKAVSDYLNLVSNIPLRIESDNFLGLMKKLKRGKIATGPYPEVSIFEAANRIMSDLVILFGVRDILQDRYKEFASFDEFTVELGNEKANAHDIYSKCETGSLAGEAFNVAPSFFHGKSSMSVRKLLANQDNPEFLIILCNSDCYSFSQKPLFKGKRVRVIPVDVVI</sequence>
<proteinExistence type="predicted"/>
<evidence type="ECO:0000313" key="1">
    <source>
        <dbReference type="EMBL" id="MBD2699839.1"/>
    </source>
</evidence>
<keyword evidence="2" id="KW-1185">Reference proteome</keyword>
<dbReference type="EMBL" id="JACWZY010000002">
    <property type="protein sequence ID" value="MBD2699839.1"/>
    <property type="molecule type" value="Genomic_DNA"/>
</dbReference>
<dbReference type="AlphaFoldDB" id="A0A927AMH4"/>
<evidence type="ECO:0000313" key="2">
    <source>
        <dbReference type="Proteomes" id="UP000598820"/>
    </source>
</evidence>
<reference evidence="1" key="1">
    <citation type="submission" date="2020-09" db="EMBL/GenBank/DDBJ databases">
        <authorList>
            <person name="Kim M.K."/>
        </authorList>
    </citation>
    <scope>NUCLEOTIDE SEQUENCE</scope>
    <source>
        <strain evidence="1">BT702</strain>
    </source>
</reference>
<name>A0A927AMH4_9BACT</name>
<protein>
    <submittedName>
        <fullName evidence="1">Uncharacterized protein</fullName>
    </submittedName>
</protein>
<comment type="caution">
    <text evidence="1">The sequence shown here is derived from an EMBL/GenBank/DDBJ whole genome shotgun (WGS) entry which is preliminary data.</text>
</comment>
<dbReference type="Proteomes" id="UP000598820">
    <property type="component" value="Unassembled WGS sequence"/>
</dbReference>